<dbReference type="InterPro" id="IPR036508">
    <property type="entry name" value="Chitin-bd_dom_sf"/>
</dbReference>
<gene>
    <name evidence="3" type="ORF">IPOD504_LOCUS1160</name>
</gene>
<name>A0ABN8HRQ1_9NEOP</name>
<dbReference type="Gene3D" id="2.170.140.10">
    <property type="entry name" value="Chitin binding domain"/>
    <property type="match status" value="1"/>
</dbReference>
<organism evidence="3 4">
    <name type="scientific">Iphiclides podalirius</name>
    <name type="common">scarce swallowtail</name>
    <dbReference type="NCBI Taxonomy" id="110791"/>
    <lineage>
        <taxon>Eukaryota</taxon>
        <taxon>Metazoa</taxon>
        <taxon>Ecdysozoa</taxon>
        <taxon>Arthropoda</taxon>
        <taxon>Hexapoda</taxon>
        <taxon>Insecta</taxon>
        <taxon>Pterygota</taxon>
        <taxon>Neoptera</taxon>
        <taxon>Endopterygota</taxon>
        <taxon>Lepidoptera</taxon>
        <taxon>Glossata</taxon>
        <taxon>Ditrysia</taxon>
        <taxon>Papilionoidea</taxon>
        <taxon>Papilionidae</taxon>
        <taxon>Papilioninae</taxon>
        <taxon>Iphiclides</taxon>
    </lineage>
</organism>
<feature type="non-terminal residue" evidence="3">
    <location>
        <position position="1"/>
    </location>
</feature>
<evidence type="ECO:0000256" key="1">
    <source>
        <dbReference type="SAM" id="MobiDB-lite"/>
    </source>
</evidence>
<evidence type="ECO:0000259" key="2">
    <source>
        <dbReference type="Pfam" id="PF01607"/>
    </source>
</evidence>
<dbReference type="EMBL" id="OW152822">
    <property type="protein sequence ID" value="CAH2037419.1"/>
    <property type="molecule type" value="Genomic_DNA"/>
</dbReference>
<dbReference type="Proteomes" id="UP000837857">
    <property type="component" value="Chromosome 10"/>
</dbReference>
<sequence>MILREVESGSINVTNSDENRHPRVTGRIVKLYSGSNPEPITCTDEGFRADPVDCSIFYRCIKTKSGKYSVLRFQCGPGTVYDTDTESIKRRVQ</sequence>
<dbReference type="SUPFAM" id="SSF57625">
    <property type="entry name" value="Invertebrate chitin-binding proteins"/>
    <property type="match status" value="1"/>
</dbReference>
<dbReference type="Pfam" id="PF01607">
    <property type="entry name" value="CBM_14"/>
    <property type="match status" value="1"/>
</dbReference>
<reference evidence="3" key="1">
    <citation type="submission" date="2022-03" db="EMBL/GenBank/DDBJ databases">
        <authorList>
            <person name="Martin H S."/>
        </authorList>
    </citation>
    <scope>NUCLEOTIDE SEQUENCE</scope>
</reference>
<evidence type="ECO:0000313" key="4">
    <source>
        <dbReference type="Proteomes" id="UP000837857"/>
    </source>
</evidence>
<accession>A0ABN8HRQ1</accession>
<protein>
    <recommendedName>
        <fullName evidence="2">Chitin-binding type-2 domain-containing protein</fullName>
    </recommendedName>
</protein>
<evidence type="ECO:0000313" key="3">
    <source>
        <dbReference type="EMBL" id="CAH2037419.1"/>
    </source>
</evidence>
<proteinExistence type="predicted"/>
<feature type="domain" description="Chitin-binding type-2" evidence="2">
    <location>
        <begin position="42"/>
        <end position="86"/>
    </location>
</feature>
<keyword evidence="4" id="KW-1185">Reference proteome</keyword>
<dbReference type="InterPro" id="IPR002557">
    <property type="entry name" value="Chitin-bd_dom"/>
</dbReference>
<feature type="region of interest" description="Disordered" evidence="1">
    <location>
        <begin position="1"/>
        <end position="20"/>
    </location>
</feature>